<keyword evidence="3" id="KW-1185">Reference proteome</keyword>
<dbReference type="InterPro" id="IPR029032">
    <property type="entry name" value="AhpD-like"/>
</dbReference>
<accession>A0A521D3E4</accession>
<gene>
    <name evidence="2" type="ORF">SAMN06265219_10772</name>
</gene>
<feature type="domain" description="Carboxymuconolactone decarboxylase-like" evidence="1">
    <location>
        <begin position="17"/>
        <end position="95"/>
    </location>
</feature>
<dbReference type="Gene3D" id="1.20.1290.10">
    <property type="entry name" value="AhpD-like"/>
    <property type="match status" value="1"/>
</dbReference>
<keyword evidence="2" id="KW-0560">Oxidoreductase</keyword>
<dbReference type="PANTHER" id="PTHR34846">
    <property type="entry name" value="4-CARBOXYMUCONOLACTONE DECARBOXYLASE FAMILY PROTEIN (AFU_ORTHOLOGUE AFUA_6G11590)"/>
    <property type="match status" value="1"/>
</dbReference>
<dbReference type="OrthoDB" id="9801997at2"/>
<sequence>MRKEKLNYYEIDQNAVKGMQELEGYVKDSEIESSLIELVKIRASQINQCAYCIDMHTKDAREAGETEQRIYGLSAWSETPFYSKREQAALAWAEALTRISENDITDEFFMEIREHFSEQEMVVLTTAIVAINGWNRLAIGFGNEVGTYKPELAK</sequence>
<dbReference type="InterPro" id="IPR003779">
    <property type="entry name" value="CMD-like"/>
</dbReference>
<proteinExistence type="predicted"/>
<dbReference type="RefSeq" id="WP_142454320.1">
    <property type="nucleotide sequence ID" value="NZ_FXTP01000007.1"/>
</dbReference>
<protein>
    <submittedName>
        <fullName evidence="2">Alkylhydroperoxidase AhpD family core domain-containing protein</fullName>
    </submittedName>
</protein>
<dbReference type="Pfam" id="PF02627">
    <property type="entry name" value="CMD"/>
    <property type="match status" value="1"/>
</dbReference>
<dbReference type="Proteomes" id="UP000317557">
    <property type="component" value="Unassembled WGS sequence"/>
</dbReference>
<evidence type="ECO:0000313" key="2">
    <source>
        <dbReference type="EMBL" id="SMO66187.1"/>
    </source>
</evidence>
<dbReference type="NCBIfam" id="TIGR00778">
    <property type="entry name" value="ahpD_dom"/>
    <property type="match status" value="1"/>
</dbReference>
<reference evidence="2 3" key="1">
    <citation type="submission" date="2017-05" db="EMBL/GenBank/DDBJ databases">
        <authorList>
            <person name="Varghese N."/>
            <person name="Submissions S."/>
        </authorList>
    </citation>
    <scope>NUCLEOTIDE SEQUENCE [LARGE SCALE GENOMIC DNA]</scope>
    <source>
        <strain evidence="2 3">DSM 21985</strain>
    </source>
</reference>
<dbReference type="EMBL" id="FXTP01000007">
    <property type="protein sequence ID" value="SMO66187.1"/>
    <property type="molecule type" value="Genomic_DNA"/>
</dbReference>
<dbReference type="SUPFAM" id="SSF69118">
    <property type="entry name" value="AhpD-like"/>
    <property type="match status" value="1"/>
</dbReference>
<dbReference type="AlphaFoldDB" id="A0A521D3E4"/>
<dbReference type="InterPro" id="IPR004675">
    <property type="entry name" value="AhpD_core"/>
</dbReference>
<evidence type="ECO:0000259" key="1">
    <source>
        <dbReference type="Pfam" id="PF02627"/>
    </source>
</evidence>
<keyword evidence="2" id="KW-0575">Peroxidase</keyword>
<organism evidence="2 3">
    <name type="scientific">Gracilimonas mengyeensis</name>
    <dbReference type="NCBI Taxonomy" id="1302730"/>
    <lineage>
        <taxon>Bacteria</taxon>
        <taxon>Pseudomonadati</taxon>
        <taxon>Balneolota</taxon>
        <taxon>Balneolia</taxon>
        <taxon>Balneolales</taxon>
        <taxon>Balneolaceae</taxon>
        <taxon>Gracilimonas</taxon>
    </lineage>
</organism>
<dbReference type="GO" id="GO:0051920">
    <property type="term" value="F:peroxiredoxin activity"/>
    <property type="evidence" value="ECO:0007669"/>
    <property type="project" value="InterPro"/>
</dbReference>
<name>A0A521D3E4_9BACT</name>
<dbReference type="PANTHER" id="PTHR34846:SF10">
    <property type="entry name" value="CYTOPLASMIC PROTEIN"/>
    <property type="match status" value="1"/>
</dbReference>
<evidence type="ECO:0000313" key="3">
    <source>
        <dbReference type="Proteomes" id="UP000317557"/>
    </source>
</evidence>